<dbReference type="Gene3D" id="3.40.50.300">
    <property type="entry name" value="P-loop containing nucleotide triphosphate hydrolases"/>
    <property type="match status" value="1"/>
</dbReference>
<accession>A0A7W8QLN0</accession>
<dbReference type="RefSeq" id="WP_184392099.1">
    <property type="nucleotide sequence ID" value="NZ_BAAAJD010000043.1"/>
</dbReference>
<organism evidence="1 2">
    <name type="scientific">Nocardiopsis composta</name>
    <dbReference type="NCBI Taxonomy" id="157465"/>
    <lineage>
        <taxon>Bacteria</taxon>
        <taxon>Bacillati</taxon>
        <taxon>Actinomycetota</taxon>
        <taxon>Actinomycetes</taxon>
        <taxon>Streptosporangiales</taxon>
        <taxon>Nocardiopsidaceae</taxon>
        <taxon>Nocardiopsis</taxon>
    </lineage>
</organism>
<dbReference type="AlphaFoldDB" id="A0A7W8QLN0"/>
<evidence type="ECO:0000313" key="1">
    <source>
        <dbReference type="EMBL" id="MBB5432544.1"/>
    </source>
</evidence>
<protein>
    <recommendedName>
        <fullName evidence="3">ATP-binding protein</fullName>
    </recommendedName>
</protein>
<comment type="caution">
    <text evidence="1">The sequence shown here is derived from an EMBL/GenBank/DDBJ whole genome shotgun (WGS) entry which is preliminary data.</text>
</comment>
<proteinExistence type="predicted"/>
<keyword evidence="2" id="KW-1185">Reference proteome</keyword>
<evidence type="ECO:0008006" key="3">
    <source>
        <dbReference type="Google" id="ProtNLM"/>
    </source>
</evidence>
<dbReference type="InterPro" id="IPR027417">
    <property type="entry name" value="P-loop_NTPase"/>
</dbReference>
<sequence>MTDPEPGGPAVVFMCGPAGSGKTTVARRLEADGYVRLSIDEEAWNRGWRRQPLPGDVAAAIEEDLRRRLVGLVSAGADVVVDYSFWSRRTRDGYRRLLAPFGVVPVLVHLATPREVALDRIRGRTGGDANAVRLTDETASCYHDSFEPPSPGEGPVVVLRPGDDPGALDIPTALVAARRSGPQR</sequence>
<dbReference type="Proteomes" id="UP000572635">
    <property type="component" value="Unassembled WGS sequence"/>
</dbReference>
<name>A0A7W8QLN0_9ACTN</name>
<evidence type="ECO:0000313" key="2">
    <source>
        <dbReference type="Proteomes" id="UP000572635"/>
    </source>
</evidence>
<dbReference type="Pfam" id="PF13671">
    <property type="entry name" value="AAA_33"/>
    <property type="match status" value="1"/>
</dbReference>
<reference evidence="1 2" key="1">
    <citation type="submission" date="2020-08" db="EMBL/GenBank/DDBJ databases">
        <title>Sequencing the genomes of 1000 actinobacteria strains.</title>
        <authorList>
            <person name="Klenk H.-P."/>
        </authorList>
    </citation>
    <scope>NUCLEOTIDE SEQUENCE [LARGE SCALE GENOMIC DNA]</scope>
    <source>
        <strain evidence="1 2">DSM 44551</strain>
    </source>
</reference>
<dbReference type="SUPFAM" id="SSF52540">
    <property type="entry name" value="P-loop containing nucleoside triphosphate hydrolases"/>
    <property type="match status" value="1"/>
</dbReference>
<gene>
    <name evidence="1" type="ORF">HDA36_002628</name>
</gene>
<dbReference type="EMBL" id="JACHDB010000001">
    <property type="protein sequence ID" value="MBB5432544.1"/>
    <property type="molecule type" value="Genomic_DNA"/>
</dbReference>